<sequence length="171" mass="18198">MGGGGGVKYLFFNASFRITFWFRIGSYLARQKGIFFKLLYGIVFLIHKHNQYLTGIQLPIGTQIGEGLCFAHFSCIIINSTCTIGDNCTIFQGVTIGSVRGNKGGVPIIGNNVVLTSGAKIIGGIKIGHNVIIGANAVVVSDIPDNSVAVGIPAKVISNDGKTKVELYLHN</sequence>
<reference evidence="4 5" key="2">
    <citation type="submission" date="2023-08" db="EMBL/GenBank/DDBJ databases">
        <authorList>
            <person name="Du M."/>
            <person name="Liu C."/>
            <person name="Liu S.-J."/>
        </authorList>
    </citation>
    <scope>NUCLEOTIDE SEQUENCE [LARGE SCALE GENOMIC DNA]</scope>
    <source>
        <strain evidence="4 5">GS077</strain>
    </source>
</reference>
<dbReference type="PANTHER" id="PTHR42811">
    <property type="entry name" value="SERINE ACETYLTRANSFERASE"/>
    <property type="match status" value="1"/>
</dbReference>
<dbReference type="AlphaFoldDB" id="A0ABD5G2L5"/>
<comment type="similarity">
    <text evidence="3">Belongs to the transferase hexapeptide repeat family.</text>
</comment>
<evidence type="ECO:0000313" key="5">
    <source>
        <dbReference type="Proteomes" id="UP001258434"/>
    </source>
</evidence>
<evidence type="ECO:0000256" key="1">
    <source>
        <dbReference type="ARBA" id="ARBA00022679"/>
    </source>
</evidence>
<keyword evidence="2 3" id="KW-0012">Acyltransferase</keyword>
<dbReference type="CDD" id="cd03354">
    <property type="entry name" value="LbH_SAT"/>
    <property type="match status" value="1"/>
</dbReference>
<dbReference type="InterPro" id="IPR011004">
    <property type="entry name" value="Trimer_LpxA-like_sf"/>
</dbReference>
<dbReference type="PIRSF" id="PIRSF000441">
    <property type="entry name" value="CysE"/>
    <property type="match status" value="1"/>
</dbReference>
<protein>
    <recommendedName>
        <fullName evidence="3">Serine acetyltransferase</fullName>
        <ecNumber evidence="3">2.3.1.30</ecNumber>
    </recommendedName>
</protein>
<evidence type="ECO:0000256" key="2">
    <source>
        <dbReference type="ARBA" id="ARBA00023315"/>
    </source>
</evidence>
<reference evidence="5" key="1">
    <citation type="submission" date="2023-07" db="EMBL/GenBank/DDBJ databases">
        <title>A gut symbiont ubiquitin homologue binds and inactivates peptidyl-prolyl isomerase to mediate the interbacterial arms race in the human gut.</title>
        <authorList>
            <person name="Jiang K."/>
            <person name="Li W."/>
            <person name="Tong M."/>
            <person name="Xu J."/>
            <person name="Chen Z."/>
            <person name="Yang Y."/>
            <person name="Zang Y."/>
            <person name="Jiao X."/>
            <person name="Liu C."/>
            <person name="Lim B."/>
            <person name="Jiang X."/>
            <person name="Wang J."/>
            <person name="Wu D."/>
            <person name="Wang M."/>
            <person name="Liu S.-J."/>
            <person name="Shao F."/>
            <person name="Gao X."/>
        </authorList>
    </citation>
    <scope>NUCLEOTIDE SEQUENCE [LARGE SCALE GENOMIC DNA]</scope>
    <source>
        <strain evidence="5">GS077</strain>
    </source>
</reference>
<dbReference type="EC" id="2.3.1.30" evidence="3"/>
<dbReference type="Proteomes" id="UP001258434">
    <property type="component" value="Unassembled WGS sequence"/>
</dbReference>
<organism evidence="4 5">
    <name type="scientific">Bacteroides fragilis</name>
    <dbReference type="NCBI Taxonomy" id="817"/>
    <lineage>
        <taxon>Bacteria</taxon>
        <taxon>Pseudomonadati</taxon>
        <taxon>Bacteroidota</taxon>
        <taxon>Bacteroidia</taxon>
        <taxon>Bacteroidales</taxon>
        <taxon>Bacteroidaceae</taxon>
        <taxon>Bacteroides</taxon>
    </lineage>
</organism>
<evidence type="ECO:0000313" key="4">
    <source>
        <dbReference type="EMBL" id="MDT6978507.1"/>
    </source>
</evidence>
<name>A0ABD5G2L5_BACFG</name>
<keyword evidence="1 3" id="KW-0808">Transferase</keyword>
<comment type="catalytic activity">
    <reaction evidence="3">
        <text>L-serine + acetyl-CoA = O-acetyl-L-serine + CoA</text>
        <dbReference type="Rhea" id="RHEA:24560"/>
        <dbReference type="ChEBI" id="CHEBI:33384"/>
        <dbReference type="ChEBI" id="CHEBI:57287"/>
        <dbReference type="ChEBI" id="CHEBI:57288"/>
        <dbReference type="ChEBI" id="CHEBI:58340"/>
        <dbReference type="EC" id="2.3.1.30"/>
    </reaction>
</comment>
<comment type="caution">
    <text evidence="4">The sequence shown here is derived from an EMBL/GenBank/DDBJ whole genome shotgun (WGS) entry which is preliminary data.</text>
</comment>
<dbReference type="SUPFAM" id="SSF51161">
    <property type="entry name" value="Trimeric LpxA-like enzymes"/>
    <property type="match status" value="1"/>
</dbReference>
<proteinExistence type="inferred from homology"/>
<dbReference type="InterPro" id="IPR005881">
    <property type="entry name" value="Ser_O-AcTrfase"/>
</dbReference>
<dbReference type="EMBL" id="JAVFHL010000002">
    <property type="protein sequence ID" value="MDT6978507.1"/>
    <property type="molecule type" value="Genomic_DNA"/>
</dbReference>
<dbReference type="Gene3D" id="2.160.10.10">
    <property type="entry name" value="Hexapeptide repeat proteins"/>
    <property type="match status" value="1"/>
</dbReference>
<dbReference type="GO" id="GO:0009001">
    <property type="term" value="F:serine O-acetyltransferase activity"/>
    <property type="evidence" value="ECO:0007669"/>
    <property type="project" value="UniProtKB-EC"/>
</dbReference>
<gene>
    <name evidence="4" type="ORF">BFGS077_003823</name>
</gene>
<dbReference type="InterPro" id="IPR045304">
    <property type="entry name" value="LbH_SAT"/>
</dbReference>
<evidence type="ECO:0000256" key="3">
    <source>
        <dbReference type="PIRNR" id="PIRNR000441"/>
    </source>
</evidence>
<accession>A0ABD5G2L5</accession>